<dbReference type="InParanoid" id="L9L0J6"/>
<reference evidence="2" key="1">
    <citation type="submission" date="2012-07" db="EMBL/GenBank/DDBJ databases">
        <title>Genome of the Chinese tree shrew, a rising model animal genetically related to primates.</title>
        <authorList>
            <person name="Zhang G."/>
            <person name="Fan Y."/>
            <person name="Yao Y."/>
            <person name="Huang Z."/>
        </authorList>
    </citation>
    <scope>NUCLEOTIDE SEQUENCE [LARGE SCALE GENOMIC DNA]</scope>
</reference>
<organism evidence="1 2">
    <name type="scientific">Tupaia chinensis</name>
    <name type="common">Chinese tree shrew</name>
    <name type="synonym">Tupaia belangeri chinensis</name>
    <dbReference type="NCBI Taxonomy" id="246437"/>
    <lineage>
        <taxon>Eukaryota</taxon>
        <taxon>Metazoa</taxon>
        <taxon>Chordata</taxon>
        <taxon>Craniata</taxon>
        <taxon>Vertebrata</taxon>
        <taxon>Euteleostomi</taxon>
        <taxon>Mammalia</taxon>
        <taxon>Eutheria</taxon>
        <taxon>Euarchontoglires</taxon>
        <taxon>Scandentia</taxon>
        <taxon>Tupaiidae</taxon>
        <taxon>Tupaia</taxon>
    </lineage>
</organism>
<evidence type="ECO:0000313" key="1">
    <source>
        <dbReference type="EMBL" id="ELW68735.1"/>
    </source>
</evidence>
<accession>L9L0J6</accession>
<name>L9L0J6_TUPCH</name>
<evidence type="ECO:0000313" key="2">
    <source>
        <dbReference type="Proteomes" id="UP000011518"/>
    </source>
</evidence>
<dbReference type="AlphaFoldDB" id="L9L0J6"/>
<dbReference type="Proteomes" id="UP000011518">
    <property type="component" value="Unassembled WGS sequence"/>
</dbReference>
<sequence length="157" mass="16993">MQGAGRSPICVLGSVGERLRSPPAAAPAPVEQPGETLVHTAGRQGLLSPCDLSALVPLVSLCLHRGPDLTELGLPLPFALSCHDFHCFNFVPEFVSYEIFINLKDEETVRRRHSTAVQELAVGKAEPRLEPRPLSQAQRFPRHAPFLVVPIADTGST</sequence>
<keyword evidence="2" id="KW-1185">Reference proteome</keyword>
<dbReference type="EMBL" id="KB320561">
    <property type="protein sequence ID" value="ELW68735.1"/>
    <property type="molecule type" value="Genomic_DNA"/>
</dbReference>
<protein>
    <submittedName>
        <fullName evidence="1">Uncharacterized protein</fullName>
    </submittedName>
</protein>
<gene>
    <name evidence="1" type="ORF">TREES_T100007263</name>
</gene>
<proteinExistence type="predicted"/>
<reference evidence="2" key="2">
    <citation type="journal article" date="2013" name="Nat. Commun.">
        <title>Genome of the Chinese tree shrew.</title>
        <authorList>
            <person name="Fan Y."/>
            <person name="Huang Z.Y."/>
            <person name="Cao C.C."/>
            <person name="Chen C.S."/>
            <person name="Chen Y.X."/>
            <person name="Fan D.D."/>
            <person name="He J."/>
            <person name="Hou H.L."/>
            <person name="Hu L."/>
            <person name="Hu X.T."/>
            <person name="Jiang X.T."/>
            <person name="Lai R."/>
            <person name="Lang Y.S."/>
            <person name="Liang B."/>
            <person name="Liao S.G."/>
            <person name="Mu D."/>
            <person name="Ma Y.Y."/>
            <person name="Niu Y.Y."/>
            <person name="Sun X.Q."/>
            <person name="Xia J.Q."/>
            <person name="Xiao J."/>
            <person name="Xiong Z.Q."/>
            <person name="Xu L."/>
            <person name="Yang L."/>
            <person name="Zhang Y."/>
            <person name="Zhao W."/>
            <person name="Zhao X.D."/>
            <person name="Zheng Y.T."/>
            <person name="Zhou J.M."/>
            <person name="Zhu Y.B."/>
            <person name="Zhang G.J."/>
            <person name="Wang J."/>
            <person name="Yao Y.G."/>
        </authorList>
    </citation>
    <scope>NUCLEOTIDE SEQUENCE [LARGE SCALE GENOMIC DNA]</scope>
</reference>